<evidence type="ECO:0000256" key="3">
    <source>
        <dbReference type="ARBA" id="ARBA00022741"/>
    </source>
</evidence>
<keyword evidence="6 7" id="KW-0472">Membrane</keyword>
<sequence>MIRSLLGLLPADRRTRITAYGALALLSVLLRAAGAVLLVPLLRELFGDDPAGALPWLGALTAVTATGWAADTVAARLGYDLGFALLDRVQHDVTDRLTQVRLSWLAGNTATARGAIASGGPELVGLFAHLLTPLIGAILLPAAIAIALVPVAWQLALAAALGVPVLLGALWASGRISRRADAIAAETNSALTERLIEFAGTQQALRAARRVDPAHSHVGRALAEQHGSTMRLLLFQIPGQLLFSLAGQVALVLLAGVAAVLTLRGELTAPEAVALIIVVVRYLEPFTTLAELAPAVETVRTTLDRVHAVITAPTTATGTAVGHGQAPRIEFDNVDFAYDNGHRVLRGLNLTLEAGTTTAIVGPSGSGKSTVLALLAGLHTPTRGRVLADDVDTATFDGEARRALSSMIFQHSYLFDGTIRENVLVGDPDADDERLAQALALARVDEITDRLPDGADSRVGEGGTALSGGERQRIAIARALLKPAPLLLVDEATSALDTENEAAVVDALTAESRPRTRVVVTHRPATVGNADRVLFLADGTVVEDGTVEELLAARGRFHEFWHQREQSTGWRLRAEPHAPATEPSRTR</sequence>
<keyword evidence="11" id="KW-1185">Reference proteome</keyword>
<dbReference type="InterPro" id="IPR003439">
    <property type="entry name" value="ABC_transporter-like_ATP-bd"/>
</dbReference>
<dbReference type="SMART" id="SM00382">
    <property type="entry name" value="AAA"/>
    <property type="match status" value="1"/>
</dbReference>
<evidence type="ECO:0000259" key="9">
    <source>
        <dbReference type="PROSITE" id="PS50929"/>
    </source>
</evidence>
<feature type="domain" description="ABC transmembrane type-1" evidence="9">
    <location>
        <begin position="22"/>
        <end position="298"/>
    </location>
</feature>
<evidence type="ECO:0000259" key="8">
    <source>
        <dbReference type="PROSITE" id="PS50893"/>
    </source>
</evidence>
<feature type="transmembrane region" description="Helical" evidence="7">
    <location>
        <begin position="123"/>
        <end position="146"/>
    </location>
</feature>
<name>A0ABT0URP2_9ACTN</name>
<dbReference type="RefSeq" id="WP_250920246.1">
    <property type="nucleotide sequence ID" value="NZ_JAMQAW010000012.1"/>
</dbReference>
<dbReference type="PROSITE" id="PS00211">
    <property type="entry name" value="ABC_TRANSPORTER_1"/>
    <property type="match status" value="1"/>
</dbReference>
<dbReference type="Gene3D" id="1.20.1560.10">
    <property type="entry name" value="ABC transporter type 1, transmembrane domain"/>
    <property type="match status" value="1"/>
</dbReference>
<dbReference type="Gene3D" id="3.40.50.300">
    <property type="entry name" value="P-loop containing nucleotide triphosphate hydrolases"/>
    <property type="match status" value="1"/>
</dbReference>
<proteinExistence type="predicted"/>
<dbReference type="InterPro" id="IPR036640">
    <property type="entry name" value="ABC1_TM_sf"/>
</dbReference>
<organism evidence="10 11">
    <name type="scientific">Streptomyces albipurpureus</name>
    <dbReference type="NCBI Taxonomy" id="2897419"/>
    <lineage>
        <taxon>Bacteria</taxon>
        <taxon>Bacillati</taxon>
        <taxon>Actinomycetota</taxon>
        <taxon>Actinomycetes</taxon>
        <taxon>Kitasatosporales</taxon>
        <taxon>Streptomycetaceae</taxon>
        <taxon>Streptomyces</taxon>
    </lineage>
</organism>
<dbReference type="GO" id="GO:0005524">
    <property type="term" value="F:ATP binding"/>
    <property type="evidence" value="ECO:0007669"/>
    <property type="project" value="UniProtKB-KW"/>
</dbReference>
<dbReference type="InterPro" id="IPR039421">
    <property type="entry name" value="Type_1_exporter"/>
</dbReference>
<protein>
    <submittedName>
        <fullName evidence="10">ABC transporter ATP-binding protein/permease</fullName>
    </submittedName>
</protein>
<evidence type="ECO:0000256" key="5">
    <source>
        <dbReference type="ARBA" id="ARBA00022989"/>
    </source>
</evidence>
<dbReference type="InterPro" id="IPR027417">
    <property type="entry name" value="P-loop_NTPase"/>
</dbReference>
<comment type="caution">
    <text evidence="10">The sequence shown here is derived from an EMBL/GenBank/DDBJ whole genome shotgun (WGS) entry which is preliminary data.</text>
</comment>
<dbReference type="SUPFAM" id="SSF90123">
    <property type="entry name" value="ABC transporter transmembrane region"/>
    <property type="match status" value="1"/>
</dbReference>
<dbReference type="Proteomes" id="UP001431429">
    <property type="component" value="Unassembled WGS sequence"/>
</dbReference>
<dbReference type="InterPro" id="IPR017871">
    <property type="entry name" value="ABC_transporter-like_CS"/>
</dbReference>
<keyword evidence="4 10" id="KW-0067">ATP-binding</keyword>
<feature type="transmembrane region" description="Helical" evidence="7">
    <location>
        <begin position="152"/>
        <end position="172"/>
    </location>
</feature>
<evidence type="ECO:0000313" key="10">
    <source>
        <dbReference type="EMBL" id="MCM2389906.1"/>
    </source>
</evidence>
<comment type="subcellular location">
    <subcellularLocation>
        <location evidence="1">Cell membrane</location>
        <topology evidence="1">Multi-pass membrane protein</topology>
    </subcellularLocation>
</comment>
<evidence type="ECO:0000313" key="11">
    <source>
        <dbReference type="Proteomes" id="UP001431429"/>
    </source>
</evidence>
<feature type="transmembrane region" description="Helical" evidence="7">
    <location>
        <begin position="20"/>
        <end position="41"/>
    </location>
</feature>
<dbReference type="SUPFAM" id="SSF52540">
    <property type="entry name" value="P-loop containing nucleoside triphosphate hydrolases"/>
    <property type="match status" value="1"/>
</dbReference>
<dbReference type="PROSITE" id="PS50893">
    <property type="entry name" value="ABC_TRANSPORTER_2"/>
    <property type="match status" value="1"/>
</dbReference>
<dbReference type="Pfam" id="PF00005">
    <property type="entry name" value="ABC_tran"/>
    <property type="match status" value="1"/>
</dbReference>
<evidence type="ECO:0000256" key="2">
    <source>
        <dbReference type="ARBA" id="ARBA00022692"/>
    </source>
</evidence>
<dbReference type="PANTHER" id="PTHR24221">
    <property type="entry name" value="ATP-BINDING CASSETTE SUB-FAMILY B"/>
    <property type="match status" value="1"/>
</dbReference>
<keyword evidence="5 7" id="KW-1133">Transmembrane helix</keyword>
<keyword evidence="3" id="KW-0547">Nucleotide-binding</keyword>
<evidence type="ECO:0000256" key="7">
    <source>
        <dbReference type="SAM" id="Phobius"/>
    </source>
</evidence>
<keyword evidence="2 7" id="KW-0812">Transmembrane</keyword>
<accession>A0ABT0URP2</accession>
<dbReference type="PROSITE" id="PS50929">
    <property type="entry name" value="ABC_TM1F"/>
    <property type="match status" value="1"/>
</dbReference>
<dbReference type="InterPro" id="IPR011527">
    <property type="entry name" value="ABC1_TM_dom"/>
</dbReference>
<evidence type="ECO:0000256" key="6">
    <source>
        <dbReference type="ARBA" id="ARBA00023136"/>
    </source>
</evidence>
<evidence type="ECO:0000256" key="4">
    <source>
        <dbReference type="ARBA" id="ARBA00022840"/>
    </source>
</evidence>
<feature type="transmembrane region" description="Helical" evidence="7">
    <location>
        <begin position="241"/>
        <end position="263"/>
    </location>
</feature>
<gene>
    <name evidence="10" type="ORF">NBG84_16685</name>
</gene>
<feature type="domain" description="ABC transporter" evidence="8">
    <location>
        <begin position="329"/>
        <end position="563"/>
    </location>
</feature>
<evidence type="ECO:0000256" key="1">
    <source>
        <dbReference type="ARBA" id="ARBA00004651"/>
    </source>
</evidence>
<reference evidence="10" key="1">
    <citation type="submission" date="2022-06" db="EMBL/GenBank/DDBJ databases">
        <title>Genome public.</title>
        <authorList>
            <person name="Sun Q."/>
        </authorList>
    </citation>
    <scope>NUCLEOTIDE SEQUENCE</scope>
    <source>
        <strain evidence="10">CWNU-1</strain>
    </source>
</reference>
<feature type="transmembrane region" description="Helical" evidence="7">
    <location>
        <begin position="53"/>
        <end position="70"/>
    </location>
</feature>
<dbReference type="InterPro" id="IPR003593">
    <property type="entry name" value="AAA+_ATPase"/>
</dbReference>
<dbReference type="EMBL" id="JAMQAW010000012">
    <property type="protein sequence ID" value="MCM2389906.1"/>
    <property type="molecule type" value="Genomic_DNA"/>
</dbReference>
<dbReference type="PANTHER" id="PTHR24221:SF654">
    <property type="entry name" value="ATP-BINDING CASSETTE SUB-FAMILY B MEMBER 6"/>
    <property type="match status" value="1"/>
</dbReference>